<name>A0A1H1KV21_9FLAO</name>
<evidence type="ECO:0000313" key="1">
    <source>
        <dbReference type="EMBL" id="SDR65860.1"/>
    </source>
</evidence>
<proteinExistence type="predicted"/>
<dbReference type="PROSITE" id="PS51257">
    <property type="entry name" value="PROKAR_LIPOPROTEIN"/>
    <property type="match status" value="1"/>
</dbReference>
<dbReference type="AlphaFoldDB" id="A0A1H1KV21"/>
<evidence type="ECO:0008006" key="3">
    <source>
        <dbReference type="Google" id="ProtNLM"/>
    </source>
</evidence>
<gene>
    <name evidence="1" type="ORF">SAMN04488552_0204</name>
</gene>
<protein>
    <recommendedName>
        <fullName evidence="3">Lipoprotein</fullName>
    </recommendedName>
</protein>
<accession>A0A1H1KV21</accession>
<keyword evidence="2" id="KW-1185">Reference proteome</keyword>
<dbReference type="RefSeq" id="WP_089660927.1">
    <property type="nucleotide sequence ID" value="NZ_LT629745.1"/>
</dbReference>
<organism evidence="1 2">
    <name type="scientific">Christiangramia echinicola</name>
    <dbReference type="NCBI Taxonomy" id="279359"/>
    <lineage>
        <taxon>Bacteria</taxon>
        <taxon>Pseudomonadati</taxon>
        <taxon>Bacteroidota</taxon>
        <taxon>Flavobacteriia</taxon>
        <taxon>Flavobacteriales</taxon>
        <taxon>Flavobacteriaceae</taxon>
        <taxon>Christiangramia</taxon>
    </lineage>
</organism>
<evidence type="ECO:0000313" key="2">
    <source>
        <dbReference type="Proteomes" id="UP000198858"/>
    </source>
</evidence>
<reference evidence="1 2" key="1">
    <citation type="submission" date="2016-10" db="EMBL/GenBank/DDBJ databases">
        <authorList>
            <person name="Varghese N."/>
            <person name="Submissions S."/>
        </authorList>
    </citation>
    <scope>NUCLEOTIDE SEQUENCE [LARGE SCALE GENOMIC DNA]</scope>
    <source>
        <strain evidence="1 2">Mar_2010_102</strain>
    </source>
</reference>
<sequence length="161" mass="18702">MKIHKTGLILLLILTSCANKNINSRLNSYEIYPSITIEEFNKVQMINELKFKPKNSSLDGIKYMYQNYGKWDNSIDIDRTYPLLIWENIKLIEGDDELYTVGLSGEQSTYTNYCSVIVYNSKNENCFDEKSNIKDALARMFIQRTENISESDKSLEKLISN</sequence>
<dbReference type="EMBL" id="LT629745">
    <property type="protein sequence ID" value="SDR65860.1"/>
    <property type="molecule type" value="Genomic_DNA"/>
</dbReference>
<dbReference type="Proteomes" id="UP000198858">
    <property type="component" value="Chromosome I"/>
</dbReference>